<dbReference type="InterPro" id="IPR000760">
    <property type="entry name" value="Inositol_monophosphatase-like"/>
</dbReference>
<dbReference type="InterPro" id="IPR002575">
    <property type="entry name" value="Aminoglycoside_PTrfase"/>
</dbReference>
<keyword evidence="10" id="KW-1185">Reference proteome</keyword>
<evidence type="ECO:0000256" key="6">
    <source>
        <dbReference type="PIRSR" id="PIRSR600760-2"/>
    </source>
</evidence>
<dbReference type="AlphaFoldDB" id="A0A927MQI8"/>
<feature type="binding site" evidence="6">
    <location>
        <position position="415"/>
    </location>
    <ligand>
        <name>Mg(2+)</name>
        <dbReference type="ChEBI" id="CHEBI:18420"/>
        <label>1</label>
        <note>catalytic</note>
    </ligand>
</feature>
<dbReference type="Gene3D" id="3.30.540.10">
    <property type="entry name" value="Fructose-1,6-Bisphosphatase, subunit A, domain 1"/>
    <property type="match status" value="1"/>
</dbReference>
<keyword evidence="9" id="KW-0808">Transferase</keyword>
<sequence>MLAISASIDAGVVAALGLDGPDAEPIAGGRVSKVWRAYRDGAPVAVRQSPPFRRLPEVAYECDLLVTLAKVGAPVAAILAGPTLVDGSIWVAFSWVDGAHPVVPVHNPASYGRLLAELHDHTTAPVTQLGQRPGWGRLDEFLTLPRPGGGTMAEVLPDFAQAFGTAGAWLRQMAEDVHGRLTAAAIESFPQVVAHGDFAPGQVLMREDSVGAVLDWDFAHQDLRLADVAIAASMARPTVARAAEFVRGYFDVAGTDIGDLDLLADLRRAFHLTNLGNYLCARFAHGADITPQVKMLTERLEREQWWGPTLVAAAHEAAGTRSTHANPPSSPPVTRASSDLEVAHALADRAAVVAQHYFERGVTTQTKADASPVTEADRAVEQLLRDALAELRPDDGVLGEEFGGDGTADRIWILDPIDGTGAFARGEPHWRIQIALDSGGEIVVAIVDAPALDVRWWAATGTGTHERVVGGPDQRLRVSETASIDDALVAAHPWPVGRRLPAGIRQPAPTPLPLVELIRGELDAYLVQCCHTWDHAPWILLVQEAGGSFTDHSGGTAPDQRGGLYSNGRIHHELLGGLTPPLTPRETVQ</sequence>
<comment type="similarity">
    <text evidence="2">Belongs to the inositol monophosphatase superfamily.</text>
</comment>
<keyword evidence="5 6" id="KW-0460">Magnesium</keyword>
<keyword evidence="9" id="KW-0418">Kinase</keyword>
<evidence type="ECO:0000256" key="4">
    <source>
        <dbReference type="ARBA" id="ARBA00022801"/>
    </source>
</evidence>
<protein>
    <submittedName>
        <fullName evidence="9">Fructose-1,6-bisphosphatase/inositol monophosphatase family enzyme/Ser/Thr protein kinase RdoA (MazF antagonist)</fullName>
    </submittedName>
</protein>
<evidence type="ECO:0000259" key="8">
    <source>
        <dbReference type="Pfam" id="PF01636"/>
    </source>
</evidence>
<comment type="cofactor">
    <cofactor evidence="1 6">
        <name>Mg(2+)</name>
        <dbReference type="ChEBI" id="CHEBI:18420"/>
    </cofactor>
</comment>
<dbReference type="InterPro" id="IPR020583">
    <property type="entry name" value="Inositol_monoP_metal-BS"/>
</dbReference>
<feature type="binding site" evidence="6">
    <location>
        <position position="417"/>
    </location>
    <ligand>
        <name>Mg(2+)</name>
        <dbReference type="ChEBI" id="CHEBI:18420"/>
        <label>1</label>
        <note>catalytic</note>
    </ligand>
</feature>
<feature type="region of interest" description="Disordered" evidence="7">
    <location>
        <begin position="316"/>
        <end position="335"/>
    </location>
</feature>
<dbReference type="PRINTS" id="PR00377">
    <property type="entry name" value="IMPHPHTASES"/>
</dbReference>
<feature type="binding site" evidence="6">
    <location>
        <position position="400"/>
    </location>
    <ligand>
        <name>Mg(2+)</name>
        <dbReference type="ChEBI" id="CHEBI:18420"/>
        <label>1</label>
        <note>catalytic</note>
    </ligand>
</feature>
<gene>
    <name evidence="9" type="ORF">HEB94_001092</name>
</gene>
<feature type="domain" description="Aminoglycoside phosphotransferase" evidence="8">
    <location>
        <begin position="23"/>
        <end position="250"/>
    </location>
</feature>
<dbReference type="GO" id="GO:0000105">
    <property type="term" value="P:L-histidine biosynthetic process"/>
    <property type="evidence" value="ECO:0007669"/>
    <property type="project" value="TreeGrafter"/>
</dbReference>
<dbReference type="GO" id="GO:0046872">
    <property type="term" value="F:metal ion binding"/>
    <property type="evidence" value="ECO:0007669"/>
    <property type="project" value="UniProtKB-KW"/>
</dbReference>
<dbReference type="Pfam" id="PF01636">
    <property type="entry name" value="APH"/>
    <property type="match status" value="1"/>
</dbReference>
<dbReference type="Pfam" id="PF00459">
    <property type="entry name" value="Inositol_P"/>
    <property type="match status" value="1"/>
</dbReference>
<dbReference type="RefSeq" id="WP_192748834.1">
    <property type="nucleotide sequence ID" value="NZ_BAABJL010000208.1"/>
</dbReference>
<dbReference type="PANTHER" id="PTHR43200">
    <property type="entry name" value="PHOSPHATASE"/>
    <property type="match status" value="1"/>
</dbReference>
<evidence type="ECO:0000256" key="3">
    <source>
        <dbReference type="ARBA" id="ARBA00022723"/>
    </source>
</evidence>
<dbReference type="SUPFAM" id="SSF56655">
    <property type="entry name" value="Carbohydrate phosphatase"/>
    <property type="match status" value="1"/>
</dbReference>
<dbReference type="EMBL" id="JADBEM010000001">
    <property type="protein sequence ID" value="MBE1604244.1"/>
    <property type="molecule type" value="Genomic_DNA"/>
</dbReference>
<evidence type="ECO:0000313" key="9">
    <source>
        <dbReference type="EMBL" id="MBE1604244.1"/>
    </source>
</evidence>
<organism evidence="9 10">
    <name type="scientific">Actinopolymorpha pittospori</name>
    <dbReference type="NCBI Taxonomy" id="648752"/>
    <lineage>
        <taxon>Bacteria</taxon>
        <taxon>Bacillati</taxon>
        <taxon>Actinomycetota</taxon>
        <taxon>Actinomycetes</taxon>
        <taxon>Propionibacteriales</taxon>
        <taxon>Actinopolymorphaceae</taxon>
        <taxon>Actinopolymorpha</taxon>
    </lineage>
</organism>
<reference evidence="9" key="1">
    <citation type="submission" date="2020-10" db="EMBL/GenBank/DDBJ databases">
        <title>Sequencing the genomes of 1000 actinobacteria strains.</title>
        <authorList>
            <person name="Klenk H.-P."/>
        </authorList>
    </citation>
    <scope>NUCLEOTIDE SEQUENCE</scope>
    <source>
        <strain evidence="9">DSM 45354</strain>
    </source>
</reference>
<dbReference type="InterPro" id="IPR051090">
    <property type="entry name" value="Inositol_monoP_superfamily"/>
</dbReference>
<keyword evidence="4" id="KW-0378">Hydrolase</keyword>
<dbReference type="GO" id="GO:0016791">
    <property type="term" value="F:phosphatase activity"/>
    <property type="evidence" value="ECO:0007669"/>
    <property type="project" value="UniProtKB-ARBA"/>
</dbReference>
<accession>A0A927MQI8</accession>
<evidence type="ECO:0000256" key="7">
    <source>
        <dbReference type="SAM" id="MobiDB-lite"/>
    </source>
</evidence>
<dbReference type="Proteomes" id="UP000638648">
    <property type="component" value="Unassembled WGS sequence"/>
</dbReference>
<proteinExistence type="inferred from homology"/>
<dbReference type="GO" id="GO:0016301">
    <property type="term" value="F:kinase activity"/>
    <property type="evidence" value="ECO:0007669"/>
    <property type="project" value="UniProtKB-KW"/>
</dbReference>
<dbReference type="Gene3D" id="3.40.190.80">
    <property type="match status" value="1"/>
</dbReference>
<dbReference type="Gene3D" id="3.90.1200.10">
    <property type="match status" value="1"/>
</dbReference>
<evidence type="ECO:0000256" key="1">
    <source>
        <dbReference type="ARBA" id="ARBA00001946"/>
    </source>
</evidence>
<evidence type="ECO:0000313" key="10">
    <source>
        <dbReference type="Proteomes" id="UP000638648"/>
    </source>
</evidence>
<dbReference type="InterPro" id="IPR011009">
    <property type="entry name" value="Kinase-like_dom_sf"/>
</dbReference>
<name>A0A927MQI8_9ACTN</name>
<dbReference type="PROSITE" id="PS00629">
    <property type="entry name" value="IMP_1"/>
    <property type="match status" value="1"/>
</dbReference>
<dbReference type="SUPFAM" id="SSF56112">
    <property type="entry name" value="Protein kinase-like (PK-like)"/>
    <property type="match status" value="1"/>
</dbReference>
<feature type="binding site" evidence="6">
    <location>
        <position position="418"/>
    </location>
    <ligand>
        <name>Mg(2+)</name>
        <dbReference type="ChEBI" id="CHEBI:18420"/>
        <label>1</label>
        <note>catalytic</note>
    </ligand>
</feature>
<evidence type="ECO:0000256" key="2">
    <source>
        <dbReference type="ARBA" id="ARBA00009759"/>
    </source>
</evidence>
<keyword evidence="3 6" id="KW-0479">Metal-binding</keyword>
<feature type="binding site" evidence="6">
    <location>
        <position position="534"/>
    </location>
    <ligand>
        <name>Mg(2+)</name>
        <dbReference type="ChEBI" id="CHEBI:18420"/>
        <label>1</label>
        <note>catalytic</note>
    </ligand>
</feature>
<evidence type="ECO:0000256" key="5">
    <source>
        <dbReference type="ARBA" id="ARBA00022842"/>
    </source>
</evidence>
<comment type="caution">
    <text evidence="9">The sequence shown here is derived from an EMBL/GenBank/DDBJ whole genome shotgun (WGS) entry which is preliminary data.</text>
</comment>
<dbReference type="PANTHER" id="PTHR43200:SF6">
    <property type="entry name" value="3'(2'),5'-BISPHOSPHATE NUCLEOTIDASE"/>
    <property type="match status" value="1"/>
</dbReference>